<organism evidence="2 3">
    <name type="scientific">Anaerobranca californiensis DSM 14826</name>
    <dbReference type="NCBI Taxonomy" id="1120989"/>
    <lineage>
        <taxon>Bacteria</taxon>
        <taxon>Bacillati</taxon>
        <taxon>Bacillota</taxon>
        <taxon>Clostridia</taxon>
        <taxon>Eubacteriales</taxon>
        <taxon>Proteinivoracaceae</taxon>
        <taxon>Anaerobranca</taxon>
    </lineage>
</organism>
<dbReference type="CDD" id="cd16936">
    <property type="entry name" value="HATPase_RsbW-like"/>
    <property type="match status" value="1"/>
</dbReference>
<protein>
    <submittedName>
        <fullName evidence="2">Anti-sigma regulatory factor (Ser/Thr protein kinase)</fullName>
    </submittedName>
</protein>
<dbReference type="OrthoDB" id="2620581at2"/>
<keyword evidence="2" id="KW-0808">Transferase</keyword>
<feature type="domain" description="Histidine kinase/HSP90-like ATPase" evidence="1">
    <location>
        <begin position="16"/>
        <end position="141"/>
    </location>
</feature>
<dbReference type="Proteomes" id="UP000243547">
    <property type="component" value="Unassembled WGS sequence"/>
</dbReference>
<accession>A0A1M6LLX8</accession>
<keyword evidence="3" id="KW-1185">Reference proteome</keyword>
<dbReference type="Pfam" id="PF13581">
    <property type="entry name" value="HATPase_c_2"/>
    <property type="match status" value="1"/>
</dbReference>
<dbReference type="SUPFAM" id="SSF55874">
    <property type="entry name" value="ATPase domain of HSP90 chaperone/DNA topoisomerase II/histidine kinase"/>
    <property type="match status" value="1"/>
</dbReference>
<dbReference type="RefSeq" id="WP_072906111.1">
    <property type="nucleotide sequence ID" value="NZ_FRAI01000005.1"/>
</dbReference>
<name>A0A1M6LLX8_9FIRM</name>
<dbReference type="STRING" id="1120989.SAMN02745227_00560"/>
<reference evidence="3" key="1">
    <citation type="submission" date="2016-11" db="EMBL/GenBank/DDBJ databases">
        <authorList>
            <person name="Varghese N."/>
            <person name="Submissions S."/>
        </authorList>
    </citation>
    <scope>NUCLEOTIDE SEQUENCE [LARGE SCALE GENOMIC DNA]</scope>
    <source>
        <strain evidence="3">DSM 14826</strain>
    </source>
</reference>
<dbReference type="AlphaFoldDB" id="A0A1M6LLX8"/>
<dbReference type="EMBL" id="FRAI01000005">
    <property type="protein sequence ID" value="SHJ72092.1"/>
    <property type="molecule type" value="Genomic_DNA"/>
</dbReference>
<proteinExistence type="predicted"/>
<evidence type="ECO:0000313" key="3">
    <source>
        <dbReference type="Proteomes" id="UP000243547"/>
    </source>
</evidence>
<dbReference type="InterPro" id="IPR036890">
    <property type="entry name" value="HATPase_C_sf"/>
</dbReference>
<dbReference type="GO" id="GO:0016301">
    <property type="term" value="F:kinase activity"/>
    <property type="evidence" value="ECO:0007669"/>
    <property type="project" value="UniProtKB-KW"/>
</dbReference>
<sequence>MKYKYIFHKKLILQSDIKSLKRLLSISKKIFKKFSKSNRCLYRYLICLDEIFSNCIFHGYKSCKGIIEIEYKIYGNWLITDICDYGQGISKELTGSLDFLKENNYNRIKDKIGYGLIITSYLADKVIIGRNLHGGTKVSLYFSIKN</sequence>
<keyword evidence="2" id="KW-0418">Kinase</keyword>
<dbReference type="Gene3D" id="3.30.565.10">
    <property type="entry name" value="Histidine kinase-like ATPase, C-terminal domain"/>
    <property type="match status" value="1"/>
</dbReference>
<evidence type="ECO:0000313" key="2">
    <source>
        <dbReference type="EMBL" id="SHJ72092.1"/>
    </source>
</evidence>
<dbReference type="InterPro" id="IPR003594">
    <property type="entry name" value="HATPase_dom"/>
</dbReference>
<evidence type="ECO:0000259" key="1">
    <source>
        <dbReference type="Pfam" id="PF13581"/>
    </source>
</evidence>
<gene>
    <name evidence="2" type="ORF">SAMN02745227_00560</name>
</gene>